<dbReference type="EMBL" id="CAJVPY010050470">
    <property type="protein sequence ID" value="CAG8813732.1"/>
    <property type="molecule type" value="Genomic_DNA"/>
</dbReference>
<accession>A0A9N9K8R3</accession>
<gene>
    <name evidence="1" type="ORF">DERYTH_LOCUS25847</name>
</gene>
<evidence type="ECO:0000313" key="1">
    <source>
        <dbReference type="EMBL" id="CAG8813732.1"/>
    </source>
</evidence>
<keyword evidence="2" id="KW-1185">Reference proteome</keyword>
<feature type="non-terminal residue" evidence="1">
    <location>
        <position position="1"/>
    </location>
</feature>
<organism evidence="1 2">
    <name type="scientific">Dentiscutata erythropus</name>
    <dbReference type="NCBI Taxonomy" id="1348616"/>
    <lineage>
        <taxon>Eukaryota</taxon>
        <taxon>Fungi</taxon>
        <taxon>Fungi incertae sedis</taxon>
        <taxon>Mucoromycota</taxon>
        <taxon>Glomeromycotina</taxon>
        <taxon>Glomeromycetes</taxon>
        <taxon>Diversisporales</taxon>
        <taxon>Gigasporaceae</taxon>
        <taxon>Dentiscutata</taxon>
    </lineage>
</organism>
<dbReference type="Proteomes" id="UP000789405">
    <property type="component" value="Unassembled WGS sequence"/>
</dbReference>
<proteinExistence type="predicted"/>
<dbReference type="OrthoDB" id="2407739at2759"/>
<protein>
    <submittedName>
        <fullName evidence="1">23292_t:CDS:1</fullName>
    </submittedName>
</protein>
<feature type="non-terminal residue" evidence="1">
    <location>
        <position position="178"/>
    </location>
</feature>
<dbReference type="AlphaFoldDB" id="A0A9N9K8R3"/>
<sequence>IRVTINEQEASPTKDILPSSACSELSVISQSSASTIETYSNEENYIGPVDPNLVQNVTSNLGEIEKSSESAPQLQYTDSIISKVSTANGNVTPNETKFQPSNANFTLLYEKLCDAIILADRKTQEAIMCYCLFGKALIQRRNEIASEKQVDPESNIVSRILNKEIKTQLPADTSDSLL</sequence>
<name>A0A9N9K8R3_9GLOM</name>
<comment type="caution">
    <text evidence="1">The sequence shown here is derived from an EMBL/GenBank/DDBJ whole genome shotgun (WGS) entry which is preliminary data.</text>
</comment>
<reference evidence="1" key="1">
    <citation type="submission" date="2021-06" db="EMBL/GenBank/DDBJ databases">
        <authorList>
            <person name="Kallberg Y."/>
            <person name="Tangrot J."/>
            <person name="Rosling A."/>
        </authorList>
    </citation>
    <scope>NUCLEOTIDE SEQUENCE</scope>
    <source>
        <strain evidence="1">MA453B</strain>
    </source>
</reference>
<evidence type="ECO:0000313" key="2">
    <source>
        <dbReference type="Proteomes" id="UP000789405"/>
    </source>
</evidence>